<organism evidence="7 8">
    <name type="scientific">Halopenitus malekzadehii</name>
    <dbReference type="NCBI Taxonomy" id="1267564"/>
    <lineage>
        <taxon>Archaea</taxon>
        <taxon>Methanobacteriati</taxon>
        <taxon>Methanobacteriota</taxon>
        <taxon>Stenosarchaea group</taxon>
        <taxon>Halobacteria</taxon>
        <taxon>Halobacteriales</taxon>
        <taxon>Haloferacaceae</taxon>
        <taxon>Halopenitus</taxon>
    </lineage>
</organism>
<evidence type="ECO:0000256" key="4">
    <source>
        <dbReference type="ARBA" id="ARBA00023014"/>
    </source>
</evidence>
<name>A0A1H6IKG8_9EURY</name>
<keyword evidence="1" id="KW-0001">2Fe-2S</keyword>
<dbReference type="OrthoDB" id="5623at2157"/>
<protein>
    <recommendedName>
        <fullName evidence="6">Rieske domain-containing protein</fullName>
    </recommendedName>
</protein>
<dbReference type="InterPro" id="IPR006311">
    <property type="entry name" value="TAT_signal"/>
</dbReference>
<gene>
    <name evidence="7" type="ORF">SAMN05192561_10380</name>
</gene>
<keyword evidence="5" id="KW-1015">Disulfide bond</keyword>
<dbReference type="PANTHER" id="PTHR10134">
    <property type="entry name" value="CYTOCHROME B-C1 COMPLEX SUBUNIT RIESKE, MITOCHONDRIAL"/>
    <property type="match status" value="1"/>
</dbReference>
<dbReference type="RefSeq" id="WP_092816612.1">
    <property type="nucleotide sequence ID" value="NZ_FNWU01000003.1"/>
</dbReference>
<keyword evidence="8" id="KW-1185">Reference proteome</keyword>
<dbReference type="EMBL" id="FNWU01000003">
    <property type="protein sequence ID" value="SEH49477.1"/>
    <property type="molecule type" value="Genomic_DNA"/>
</dbReference>
<dbReference type="PROSITE" id="PS51318">
    <property type="entry name" value="TAT"/>
    <property type="match status" value="1"/>
</dbReference>
<dbReference type="Gene3D" id="2.102.10.10">
    <property type="entry name" value="Rieske [2Fe-2S] iron-sulphur domain"/>
    <property type="match status" value="1"/>
</dbReference>
<dbReference type="SUPFAM" id="SSF50022">
    <property type="entry name" value="ISP domain"/>
    <property type="match status" value="1"/>
</dbReference>
<dbReference type="GO" id="GO:0046872">
    <property type="term" value="F:metal ion binding"/>
    <property type="evidence" value="ECO:0007669"/>
    <property type="project" value="UniProtKB-KW"/>
</dbReference>
<evidence type="ECO:0000313" key="7">
    <source>
        <dbReference type="EMBL" id="SEH49477.1"/>
    </source>
</evidence>
<dbReference type="PROSITE" id="PS51296">
    <property type="entry name" value="RIESKE"/>
    <property type="match status" value="1"/>
</dbReference>
<proteinExistence type="predicted"/>
<evidence type="ECO:0000256" key="3">
    <source>
        <dbReference type="ARBA" id="ARBA00023004"/>
    </source>
</evidence>
<dbReference type="STRING" id="1267564.SAMN05192561_10380"/>
<dbReference type="Proteomes" id="UP000199215">
    <property type="component" value="Unassembled WGS sequence"/>
</dbReference>
<accession>A0A1H6IKG8</accession>
<keyword evidence="3" id="KW-0408">Iron</keyword>
<evidence type="ECO:0000256" key="1">
    <source>
        <dbReference type="ARBA" id="ARBA00022714"/>
    </source>
</evidence>
<evidence type="ECO:0000259" key="6">
    <source>
        <dbReference type="PROSITE" id="PS51296"/>
    </source>
</evidence>
<feature type="domain" description="Rieske" evidence="6">
    <location>
        <begin position="194"/>
        <end position="278"/>
    </location>
</feature>
<reference evidence="7 8" key="1">
    <citation type="submission" date="2016-10" db="EMBL/GenBank/DDBJ databases">
        <authorList>
            <person name="de Groot N.N."/>
        </authorList>
    </citation>
    <scope>NUCLEOTIDE SEQUENCE [LARGE SCALE GENOMIC DNA]</scope>
    <source>
        <strain evidence="7 8">IBRC-M10418</strain>
    </source>
</reference>
<dbReference type="InterPro" id="IPR036922">
    <property type="entry name" value="Rieske_2Fe-2S_sf"/>
</dbReference>
<dbReference type="GO" id="GO:0051537">
    <property type="term" value="F:2 iron, 2 sulfur cluster binding"/>
    <property type="evidence" value="ECO:0007669"/>
    <property type="project" value="UniProtKB-KW"/>
</dbReference>
<dbReference type="InterPro" id="IPR017941">
    <property type="entry name" value="Rieske_2Fe-2S"/>
</dbReference>
<evidence type="ECO:0000313" key="8">
    <source>
        <dbReference type="Proteomes" id="UP000199215"/>
    </source>
</evidence>
<keyword evidence="2" id="KW-0479">Metal-binding</keyword>
<evidence type="ECO:0000256" key="2">
    <source>
        <dbReference type="ARBA" id="ARBA00022723"/>
    </source>
</evidence>
<evidence type="ECO:0000256" key="5">
    <source>
        <dbReference type="ARBA" id="ARBA00023157"/>
    </source>
</evidence>
<keyword evidence="4" id="KW-0411">Iron-sulfur</keyword>
<sequence>MSADDKYPPESGRRRFVKGVVGGGALAGVGATGSATVNSLTSSTGTGGGQTTAMAIELTGGPAPRGMPQIPIEITDDGYLRGKWPEVTTITQNGVEITVAQEDMAGDVTYSGEWFQYCGMEGYENIQPEYESDNLFRSAPGGYDWQSEEYETGEQLHVDSFDDYEEWGNGIGQDGMGKPASANWRSQDAEDTLTATVIRSPLIEEAAQEDEWLAASTENGFLAWLNVCTHFCCVPGYKKNEESSRYDAADGVYCQCHQSVYDPFNIVQTLFIARPRPN</sequence>
<dbReference type="InterPro" id="IPR014349">
    <property type="entry name" value="Rieske_Fe-S_prot"/>
</dbReference>
<dbReference type="AlphaFoldDB" id="A0A1H6IKG8"/>